<organism evidence="1 2">
    <name type="scientific">Saccharococcus caldoxylosilyticus</name>
    <dbReference type="NCBI Taxonomy" id="81408"/>
    <lineage>
        <taxon>Bacteria</taxon>
        <taxon>Bacillati</taxon>
        <taxon>Bacillota</taxon>
        <taxon>Bacilli</taxon>
        <taxon>Bacillales</taxon>
        <taxon>Anoxybacillaceae</taxon>
        <taxon>Saccharococcus</taxon>
    </lineage>
</organism>
<dbReference type="PATRIC" id="fig|81408.3.peg.1850"/>
<proteinExistence type="predicted"/>
<comment type="caution">
    <text evidence="1">The sequence shown here is derived from an EMBL/GenBank/DDBJ whole genome shotgun (WGS) entry which is preliminary data.</text>
</comment>
<accession>A0A150L489</accession>
<dbReference type="Proteomes" id="UP000075455">
    <property type="component" value="Unassembled WGS sequence"/>
</dbReference>
<gene>
    <name evidence="1" type="ORF">B4119_0591</name>
</gene>
<dbReference type="EMBL" id="LQYS01000123">
    <property type="protein sequence ID" value="KYD06806.1"/>
    <property type="molecule type" value="Genomic_DNA"/>
</dbReference>
<dbReference type="AlphaFoldDB" id="A0A150L489"/>
<name>A0A150L489_9BACL</name>
<evidence type="ECO:0000313" key="1">
    <source>
        <dbReference type="EMBL" id="KYD06806.1"/>
    </source>
</evidence>
<evidence type="ECO:0000313" key="2">
    <source>
        <dbReference type="Proteomes" id="UP000075455"/>
    </source>
</evidence>
<reference evidence="1 2" key="1">
    <citation type="submission" date="2016-01" db="EMBL/GenBank/DDBJ databases">
        <title>Draft Genome Sequences of Seven Thermophilic Sporeformers Isolated from Foods.</title>
        <authorList>
            <person name="Berendsen E.M."/>
            <person name="Wells-Bennik M.H."/>
            <person name="Krawcyk A.O."/>
            <person name="De Jong A."/>
            <person name="Holsappel S."/>
            <person name="Eijlander R.T."/>
            <person name="Kuipers O.P."/>
        </authorList>
    </citation>
    <scope>NUCLEOTIDE SEQUENCE [LARGE SCALE GENOMIC DNA]</scope>
    <source>
        <strain evidence="1 2">B4119</strain>
    </source>
</reference>
<sequence>MDNLHKKEPSFLARCQTAKTIGKRYQFHLKILLLVRKNRASTFLVVRRPNNVCFFFLVKK</sequence>
<protein>
    <submittedName>
        <fullName evidence="1">Uncharacterized protein</fullName>
    </submittedName>
</protein>